<evidence type="ECO:0000313" key="1">
    <source>
        <dbReference type="EMBL" id="AQK93716.1"/>
    </source>
</evidence>
<dbReference type="InterPro" id="IPR036909">
    <property type="entry name" value="Cyt_c-like_dom_sf"/>
</dbReference>
<dbReference type="GO" id="GO:0020037">
    <property type="term" value="F:heme binding"/>
    <property type="evidence" value="ECO:0007669"/>
    <property type="project" value="InterPro"/>
</dbReference>
<name>A0A1D6FQ13_MAIZE</name>
<dbReference type="GO" id="GO:0009055">
    <property type="term" value="F:electron transfer activity"/>
    <property type="evidence" value="ECO:0007669"/>
    <property type="project" value="InterPro"/>
</dbReference>
<accession>A0A1D6FQ13</accession>
<sequence>MVFPGLKKPQERADLIAYLKEATA</sequence>
<dbReference type="AlphaFoldDB" id="A0A1D6FQ13"/>
<organism evidence="1">
    <name type="scientific">Zea mays</name>
    <name type="common">Maize</name>
    <dbReference type="NCBI Taxonomy" id="4577"/>
    <lineage>
        <taxon>Eukaryota</taxon>
        <taxon>Viridiplantae</taxon>
        <taxon>Streptophyta</taxon>
        <taxon>Embryophyta</taxon>
        <taxon>Tracheophyta</taxon>
        <taxon>Spermatophyta</taxon>
        <taxon>Magnoliopsida</taxon>
        <taxon>Liliopsida</taxon>
        <taxon>Poales</taxon>
        <taxon>Poaceae</taxon>
        <taxon>PACMAD clade</taxon>
        <taxon>Panicoideae</taxon>
        <taxon>Andropogonodae</taxon>
        <taxon>Andropogoneae</taxon>
        <taxon>Tripsacinae</taxon>
        <taxon>Zea</taxon>
    </lineage>
</organism>
<reference evidence="1" key="1">
    <citation type="submission" date="2015-12" db="EMBL/GenBank/DDBJ databases">
        <title>Update maize B73 reference genome by single molecule sequencing technologies.</title>
        <authorList>
            <consortium name="Maize Genome Sequencing Project"/>
            <person name="Ware D."/>
        </authorList>
    </citation>
    <scope>NUCLEOTIDE SEQUENCE</scope>
    <source>
        <tissue evidence="1">Seedling</tissue>
    </source>
</reference>
<dbReference type="EMBL" id="CM000784">
    <property type="protein sequence ID" value="AQK93716.1"/>
    <property type="molecule type" value="Genomic_DNA"/>
</dbReference>
<gene>
    <name evidence="1" type="ORF">ZEAMMB73_Zm00001d010236</name>
</gene>
<dbReference type="Gene3D" id="1.10.760.10">
    <property type="entry name" value="Cytochrome c-like domain"/>
    <property type="match status" value="1"/>
</dbReference>
<protein>
    <submittedName>
        <fullName evidence="1">Cytochrome c</fullName>
    </submittedName>
</protein>
<proteinExistence type="predicted"/>